<evidence type="ECO:0000256" key="7">
    <source>
        <dbReference type="PROSITE-ProRule" id="PRU00042"/>
    </source>
</evidence>
<feature type="domain" description="C2H2-type" evidence="10">
    <location>
        <begin position="715"/>
        <end position="742"/>
    </location>
</feature>
<dbReference type="Proteomes" id="UP000075880">
    <property type="component" value="Unassembled WGS sequence"/>
</dbReference>
<keyword evidence="3 7" id="KW-0863">Zinc-finger</keyword>
<dbReference type="FunFam" id="3.30.160.60:FF:000690">
    <property type="entry name" value="Zinc finger protein 354C"/>
    <property type="match status" value="1"/>
</dbReference>
<dbReference type="GO" id="GO:0001228">
    <property type="term" value="F:DNA-binding transcription activator activity, RNA polymerase II-specific"/>
    <property type="evidence" value="ECO:0007669"/>
    <property type="project" value="TreeGrafter"/>
</dbReference>
<reference evidence="13" key="1">
    <citation type="submission" date="2024-04" db="UniProtKB">
        <authorList>
            <consortium name="EnsemblMetazoa"/>
        </authorList>
    </citation>
    <scope>IDENTIFICATION</scope>
    <source>
        <strain evidence="13">EBRO</strain>
    </source>
</reference>
<dbReference type="Pfam" id="PF05485">
    <property type="entry name" value="THAP"/>
    <property type="match status" value="1"/>
</dbReference>
<dbReference type="AlphaFoldDB" id="A0AAG5DCJ4"/>
<feature type="domain" description="C2H2-type" evidence="10">
    <location>
        <begin position="526"/>
        <end position="553"/>
    </location>
</feature>
<evidence type="ECO:0000256" key="2">
    <source>
        <dbReference type="ARBA" id="ARBA00022737"/>
    </source>
</evidence>
<dbReference type="SUPFAM" id="SSF57667">
    <property type="entry name" value="beta-beta-alpha zinc fingers"/>
    <property type="match status" value="4"/>
</dbReference>
<evidence type="ECO:0000256" key="6">
    <source>
        <dbReference type="ARBA" id="ARBA00023242"/>
    </source>
</evidence>
<sequence>MAKCAVLNCRKSRYRASKTNVELIIHSFPQQDDLYRSWVQFCRQSENWKPSGYFGICSYHFKNEDYQMENTPFVGSRKRSRILFPNAIPSIFESPPLSECIKKEQDMPLRITTNIKIEPIYIDTDQEAKLYTASDTCHEPDQVLHTYREQFCRTCLNHCKDAPSISVDSQIQNMTVLDMLIQLTAFETENNDAFPTVICLACKDKLEHAFNIRQEFIAQSEHLVQLVAEGKIVDYVNKLSVESGEFIEYLANEETIDEMYDASSNDVPIKEENETEVKLEDSDLDDDTNCLNEFAIFNSDDVKKTSVRGSTVESEIAETPNNSEQNVPCTRSKASVRKTRKKVSWENVSLTSEEARKRKAEVLRERARGYSLASNRKRYKLEAEAQNRYPFTTCYICDKKHATLMERDLHMQEHMSMLPYQCRECSSTTENDESQPATADTAKDKLTVLKTINQLNAHLRMHNMPHKCDKCYRRFCTSLKLKIHYWSSHGFAENGLTCEYCGKQYFQRTIFTRHVAYHRNELSGQFKCTICDRSMGSKGSLRRHEASHKGEKKYKCMYCEKLFSTSYNRLTHQRVVHTGERPHKCKECGRGFVDNTRLKIHQEIHEKMENGAKDIIRKSKLLAPGKDSCPYPGCDFTAITYRAMYVHKRKAHMSVYKCEVCNRSFAFEYDLKSHLLLHTGEKPFKCELCDRSFRRMAMYRRHLQTHAASNAIPSYTCEICQKSFKMARYLQAHKLTHSSERNFTCETCRTSFKTKGELKRHRRYKHGIEINEAIILKAVDTGAEGYYITEVIE</sequence>
<dbReference type="SMART" id="SM00692">
    <property type="entry name" value="DM3"/>
    <property type="match status" value="1"/>
</dbReference>
<dbReference type="SUPFAM" id="SSF57716">
    <property type="entry name" value="Glucocorticoid receptor-like (DNA-binding domain)"/>
    <property type="match status" value="2"/>
</dbReference>
<name>A0AAG5DCJ4_ANOAO</name>
<dbReference type="PROSITE" id="PS50950">
    <property type="entry name" value="ZF_THAP"/>
    <property type="match status" value="1"/>
</dbReference>
<evidence type="ECO:0000256" key="1">
    <source>
        <dbReference type="ARBA" id="ARBA00022723"/>
    </source>
</evidence>
<proteinExistence type="predicted"/>
<evidence type="ECO:0000256" key="8">
    <source>
        <dbReference type="PROSITE-ProRule" id="PRU00309"/>
    </source>
</evidence>
<dbReference type="PROSITE" id="PS00028">
    <property type="entry name" value="ZINC_FINGER_C2H2_1"/>
    <property type="match status" value="9"/>
</dbReference>
<feature type="binding site" evidence="9">
    <location>
        <position position="152"/>
    </location>
    <ligand>
        <name>Zn(2+)</name>
        <dbReference type="ChEBI" id="CHEBI:29105"/>
    </ligand>
</feature>
<feature type="binding site" evidence="9">
    <location>
        <position position="155"/>
    </location>
    <ligand>
        <name>Zn(2+)</name>
        <dbReference type="ChEBI" id="CHEBI:29105"/>
    </ligand>
</feature>
<keyword evidence="1 9" id="KW-0479">Metal-binding</keyword>
<dbReference type="SMART" id="SM00980">
    <property type="entry name" value="THAP"/>
    <property type="match status" value="1"/>
</dbReference>
<evidence type="ECO:0000259" key="12">
    <source>
        <dbReference type="PROSITE" id="PS51915"/>
    </source>
</evidence>
<evidence type="ECO:0000256" key="3">
    <source>
        <dbReference type="ARBA" id="ARBA00022771"/>
    </source>
</evidence>
<evidence type="ECO:0000259" key="11">
    <source>
        <dbReference type="PROSITE" id="PS50950"/>
    </source>
</evidence>
<feature type="domain" description="C2H2-type" evidence="10">
    <location>
        <begin position="656"/>
        <end position="683"/>
    </location>
</feature>
<organism evidence="13 14">
    <name type="scientific">Anopheles atroparvus</name>
    <name type="common">European mosquito</name>
    <dbReference type="NCBI Taxonomy" id="41427"/>
    <lineage>
        <taxon>Eukaryota</taxon>
        <taxon>Metazoa</taxon>
        <taxon>Ecdysozoa</taxon>
        <taxon>Arthropoda</taxon>
        <taxon>Hexapoda</taxon>
        <taxon>Insecta</taxon>
        <taxon>Pterygota</taxon>
        <taxon>Neoptera</taxon>
        <taxon>Endopterygota</taxon>
        <taxon>Diptera</taxon>
        <taxon>Nematocera</taxon>
        <taxon>Culicoidea</taxon>
        <taxon>Culicidae</taxon>
        <taxon>Anophelinae</taxon>
        <taxon>Anopheles</taxon>
    </lineage>
</organism>
<evidence type="ECO:0000256" key="4">
    <source>
        <dbReference type="ARBA" id="ARBA00022833"/>
    </source>
</evidence>
<dbReference type="GO" id="GO:0003682">
    <property type="term" value="F:chromatin binding"/>
    <property type="evidence" value="ECO:0007669"/>
    <property type="project" value="UniProtKB-ARBA"/>
</dbReference>
<dbReference type="EnsemblMetazoa" id="ENSAATROPT009287">
    <property type="protein sequence ID" value="ENSAATROPP008403"/>
    <property type="gene ID" value="ENSAATROPG007565"/>
</dbReference>
<dbReference type="PANTHER" id="PTHR24393">
    <property type="entry name" value="ZINC FINGER PROTEIN"/>
    <property type="match status" value="1"/>
</dbReference>
<dbReference type="PROSITE" id="PS50157">
    <property type="entry name" value="ZINC_FINGER_C2H2_2"/>
    <property type="match status" value="8"/>
</dbReference>
<dbReference type="GO" id="GO:0005634">
    <property type="term" value="C:nucleus"/>
    <property type="evidence" value="ECO:0007669"/>
    <property type="project" value="InterPro"/>
</dbReference>
<keyword evidence="6" id="KW-0539">Nucleus</keyword>
<dbReference type="Pfam" id="PF07776">
    <property type="entry name" value="zf-AD"/>
    <property type="match status" value="1"/>
</dbReference>
<dbReference type="PANTHER" id="PTHR24393:SF34">
    <property type="entry name" value="PR_SET DOMAIN 13"/>
    <property type="match status" value="1"/>
</dbReference>
<feature type="domain" description="ZAD" evidence="12">
    <location>
        <begin position="150"/>
        <end position="226"/>
    </location>
</feature>
<dbReference type="SMART" id="SM00868">
    <property type="entry name" value="zf-AD"/>
    <property type="match status" value="1"/>
</dbReference>
<keyword evidence="5 8" id="KW-0238">DNA-binding</keyword>
<dbReference type="InterPro" id="IPR036236">
    <property type="entry name" value="Znf_C2H2_sf"/>
</dbReference>
<feature type="binding site" evidence="9">
    <location>
        <position position="199"/>
    </location>
    <ligand>
        <name>Zn(2+)</name>
        <dbReference type="ChEBI" id="CHEBI:29105"/>
    </ligand>
</feature>
<evidence type="ECO:0000313" key="13">
    <source>
        <dbReference type="EnsemblMetazoa" id="ENSAATROPP008403"/>
    </source>
</evidence>
<dbReference type="Gene3D" id="3.30.160.60">
    <property type="entry name" value="Classic Zinc Finger"/>
    <property type="match status" value="7"/>
</dbReference>
<dbReference type="GO" id="GO:0030674">
    <property type="term" value="F:protein-macromolecule adaptor activity"/>
    <property type="evidence" value="ECO:0007669"/>
    <property type="project" value="UniProtKB-ARBA"/>
</dbReference>
<dbReference type="Pfam" id="PF00096">
    <property type="entry name" value="zf-C2H2"/>
    <property type="match status" value="6"/>
</dbReference>
<feature type="domain" description="C2H2-type" evidence="10">
    <location>
        <begin position="743"/>
        <end position="766"/>
    </location>
</feature>
<dbReference type="FunFam" id="3.30.160.60:FF:000688">
    <property type="entry name" value="zinc finger protein 197 isoform X1"/>
    <property type="match status" value="1"/>
</dbReference>
<feature type="domain" description="THAP-type" evidence="11">
    <location>
        <begin position="1"/>
        <end position="92"/>
    </location>
</feature>
<keyword evidence="2" id="KW-0677">Repeat</keyword>
<keyword evidence="14" id="KW-1185">Reference proteome</keyword>
<dbReference type="SMART" id="SM00355">
    <property type="entry name" value="ZnF_C2H2"/>
    <property type="match status" value="12"/>
</dbReference>
<dbReference type="GO" id="GO:0000978">
    <property type="term" value="F:RNA polymerase II cis-regulatory region sequence-specific DNA binding"/>
    <property type="evidence" value="ECO:0007669"/>
    <property type="project" value="TreeGrafter"/>
</dbReference>
<evidence type="ECO:0000256" key="9">
    <source>
        <dbReference type="PROSITE-ProRule" id="PRU01263"/>
    </source>
</evidence>
<feature type="domain" description="C2H2-type" evidence="10">
    <location>
        <begin position="554"/>
        <end position="582"/>
    </location>
</feature>
<feature type="domain" description="C2H2-type" evidence="10">
    <location>
        <begin position="583"/>
        <end position="610"/>
    </location>
</feature>
<evidence type="ECO:0000313" key="14">
    <source>
        <dbReference type="Proteomes" id="UP000075880"/>
    </source>
</evidence>
<dbReference type="InterPro" id="IPR012934">
    <property type="entry name" value="Znf_AD"/>
</dbReference>
<evidence type="ECO:0000259" key="10">
    <source>
        <dbReference type="PROSITE" id="PS50157"/>
    </source>
</evidence>
<keyword evidence="4 9" id="KW-0862">Zinc</keyword>
<feature type="binding site" evidence="9">
    <location>
        <position position="202"/>
    </location>
    <ligand>
        <name>Zn(2+)</name>
        <dbReference type="ChEBI" id="CHEBI:29105"/>
    </ligand>
</feature>
<feature type="domain" description="C2H2-type" evidence="10">
    <location>
        <begin position="496"/>
        <end position="523"/>
    </location>
</feature>
<dbReference type="PROSITE" id="PS51915">
    <property type="entry name" value="ZAD"/>
    <property type="match status" value="1"/>
</dbReference>
<dbReference type="Pfam" id="PF12874">
    <property type="entry name" value="zf-met"/>
    <property type="match status" value="1"/>
</dbReference>
<dbReference type="InterPro" id="IPR006612">
    <property type="entry name" value="THAP_Znf"/>
</dbReference>
<evidence type="ECO:0000256" key="5">
    <source>
        <dbReference type="ARBA" id="ARBA00023125"/>
    </source>
</evidence>
<accession>A0AAG5DCJ4</accession>
<dbReference type="InterPro" id="IPR013087">
    <property type="entry name" value="Znf_C2H2_type"/>
</dbReference>
<dbReference type="GO" id="GO:0040029">
    <property type="term" value="P:epigenetic regulation of gene expression"/>
    <property type="evidence" value="ECO:0007669"/>
    <property type="project" value="UniProtKB-ARBA"/>
</dbReference>
<dbReference type="GO" id="GO:0000785">
    <property type="term" value="C:chromatin"/>
    <property type="evidence" value="ECO:0007669"/>
    <property type="project" value="UniProtKB-ARBA"/>
</dbReference>
<feature type="domain" description="C2H2-type" evidence="10">
    <location>
        <begin position="684"/>
        <end position="711"/>
    </location>
</feature>
<dbReference type="GO" id="GO:0008270">
    <property type="term" value="F:zinc ion binding"/>
    <property type="evidence" value="ECO:0007669"/>
    <property type="project" value="UniProtKB-UniRule"/>
</dbReference>
<dbReference type="Gene3D" id="3.40.1800.20">
    <property type="match status" value="1"/>
</dbReference>
<protein>
    <submittedName>
        <fullName evidence="13">Uncharacterized protein</fullName>
    </submittedName>
</protein>